<name>A0A839TAG1_9GAMM</name>
<organism evidence="2 3">
    <name type="scientific">Psychrobacter luti</name>
    <dbReference type="NCBI Taxonomy" id="198481"/>
    <lineage>
        <taxon>Bacteria</taxon>
        <taxon>Pseudomonadati</taxon>
        <taxon>Pseudomonadota</taxon>
        <taxon>Gammaproteobacteria</taxon>
        <taxon>Moraxellales</taxon>
        <taxon>Moraxellaceae</taxon>
        <taxon>Psychrobacter</taxon>
    </lineage>
</organism>
<comment type="caution">
    <text evidence="2">The sequence shown here is derived from an EMBL/GenBank/DDBJ whole genome shotgun (WGS) entry which is preliminary data.</text>
</comment>
<gene>
    <name evidence="2" type="ORF">FHS24_000609</name>
</gene>
<keyword evidence="3" id="KW-1185">Reference proteome</keyword>
<protein>
    <recommendedName>
        <fullName evidence="1">CRISPR-associated protein Cas6 C-terminal domain-containing protein</fullName>
    </recommendedName>
</protein>
<dbReference type="EMBL" id="JACHXL010000001">
    <property type="protein sequence ID" value="MBB3106118.1"/>
    <property type="molecule type" value="Genomic_DNA"/>
</dbReference>
<accession>A0A839TAG1</accession>
<dbReference type="AlphaFoldDB" id="A0A839TAG1"/>
<evidence type="ECO:0000313" key="2">
    <source>
        <dbReference type="EMBL" id="MBB3106118.1"/>
    </source>
</evidence>
<dbReference type="Pfam" id="PF10040">
    <property type="entry name" value="CRISPR_Cas6"/>
    <property type="match status" value="1"/>
</dbReference>
<proteinExistence type="predicted"/>
<sequence length="379" mass="42606">MDTCTPFASTVLNIANLITLQFTVRQDDSLQMPEHAGSMLRGAFGVALRSLTCITDLPNCKDCPLKQYCKFPSIFEQPALQNKSVQAVNPYVIHVPIRSQLQSQLASVTATSNSHRVSASDRSAYTYHKDTYHKGDIWQFGMTLIGSTTTETALIIKAWQLALQTGLGAYAPYKRATLLRVTAGDHILYSNADYTKPSDILAHTTVKNSPHSSVTLDDTHRLNELWQQLQTTDVAARLTLRFLTPFRYQQDNRIVSRPSHLDSATFIASLYNRIRLCQDNHSPNQSWDIGYDSYHDFKDDIVTLDIEVDVAANHVARRSNRQQRKMELYGLQGDIHLSGDGQTLSRLLPALLLGEQLHIGKNTTMGLGQYRLIFMPMVH</sequence>
<feature type="domain" description="CRISPR-associated protein Cas6 C-terminal" evidence="1">
    <location>
        <begin position="240"/>
        <end position="370"/>
    </location>
</feature>
<dbReference type="InterPro" id="IPR019267">
    <property type="entry name" value="CRISPR-assoc_Cas6_C"/>
</dbReference>
<dbReference type="Proteomes" id="UP000588111">
    <property type="component" value="Unassembled WGS sequence"/>
</dbReference>
<evidence type="ECO:0000313" key="3">
    <source>
        <dbReference type="Proteomes" id="UP000588111"/>
    </source>
</evidence>
<evidence type="ECO:0000259" key="1">
    <source>
        <dbReference type="Pfam" id="PF10040"/>
    </source>
</evidence>
<dbReference type="Gene3D" id="3.30.70.1900">
    <property type="match status" value="1"/>
</dbReference>
<reference evidence="2 3" key="1">
    <citation type="submission" date="2020-08" db="EMBL/GenBank/DDBJ databases">
        <title>Genomic Encyclopedia of Type Strains, Phase III (KMG-III): the genomes of soil and plant-associated and newly described type strains.</title>
        <authorList>
            <person name="Whitman W."/>
        </authorList>
    </citation>
    <scope>NUCLEOTIDE SEQUENCE [LARGE SCALE GENOMIC DNA]</scope>
    <source>
        <strain evidence="2 3">CECT 5885</strain>
    </source>
</reference>
<dbReference type="RefSeq" id="WP_183618540.1">
    <property type="nucleotide sequence ID" value="NZ_CAJHAH010000002.1"/>
</dbReference>